<protein>
    <submittedName>
        <fullName evidence="1">Uncharacterized protein</fullName>
    </submittedName>
</protein>
<dbReference type="EMBL" id="MGFD01000021">
    <property type="protein sequence ID" value="OGL98693.1"/>
    <property type="molecule type" value="Genomic_DNA"/>
</dbReference>
<evidence type="ECO:0000313" key="1">
    <source>
        <dbReference type="EMBL" id="OGL98693.1"/>
    </source>
</evidence>
<reference evidence="1 2" key="1">
    <citation type="journal article" date="2016" name="Nat. Commun.">
        <title>Thousands of microbial genomes shed light on interconnected biogeochemical processes in an aquifer system.</title>
        <authorList>
            <person name="Anantharaman K."/>
            <person name="Brown C.T."/>
            <person name="Hug L.A."/>
            <person name="Sharon I."/>
            <person name="Castelle C.J."/>
            <person name="Probst A.J."/>
            <person name="Thomas B.C."/>
            <person name="Singh A."/>
            <person name="Wilkins M.J."/>
            <person name="Karaoz U."/>
            <person name="Brodie E.L."/>
            <person name="Williams K.H."/>
            <person name="Hubbard S.S."/>
            <person name="Banfield J.F."/>
        </authorList>
    </citation>
    <scope>NUCLEOTIDE SEQUENCE [LARGE SCALE GENOMIC DNA]</scope>
</reference>
<sequence>MEIRTVLKCFGEFNSYLESFEVPDACWAVVFRQYTSGNRNYPEPDAYLHTDRFLSSSCVFPDVVSMSPVHQGILEIDDCAHTQGDFIEATTEDAMFILWSDSPFAIVLPEAQYSIRNKPELFISRRFEAGVFVDEPFPLIDVLGLFNKEFQRGKQSLLQFLISKSQPAMALPAQP</sequence>
<dbReference type="STRING" id="1802421.A2318_00495"/>
<proteinExistence type="predicted"/>
<accession>A0A1F7W7B6</accession>
<dbReference type="AlphaFoldDB" id="A0A1F7W7B6"/>
<organism evidence="1 2">
    <name type="scientific">Candidatus Uhrbacteria bacterium RIFOXYB2_FULL_45_11</name>
    <dbReference type="NCBI Taxonomy" id="1802421"/>
    <lineage>
        <taxon>Bacteria</taxon>
        <taxon>Candidatus Uhriibacteriota</taxon>
    </lineage>
</organism>
<gene>
    <name evidence="1" type="ORF">A2318_00495</name>
</gene>
<name>A0A1F7W7B6_9BACT</name>
<evidence type="ECO:0000313" key="2">
    <source>
        <dbReference type="Proteomes" id="UP000177331"/>
    </source>
</evidence>
<comment type="caution">
    <text evidence="1">The sequence shown here is derived from an EMBL/GenBank/DDBJ whole genome shotgun (WGS) entry which is preliminary data.</text>
</comment>
<dbReference type="Proteomes" id="UP000177331">
    <property type="component" value="Unassembled WGS sequence"/>
</dbReference>